<organism evidence="1 2">
    <name type="scientific">Fistulifera solaris</name>
    <name type="common">Oleaginous diatom</name>
    <dbReference type="NCBI Taxonomy" id="1519565"/>
    <lineage>
        <taxon>Eukaryota</taxon>
        <taxon>Sar</taxon>
        <taxon>Stramenopiles</taxon>
        <taxon>Ochrophyta</taxon>
        <taxon>Bacillariophyta</taxon>
        <taxon>Bacillariophyceae</taxon>
        <taxon>Bacillariophycidae</taxon>
        <taxon>Naviculales</taxon>
        <taxon>Naviculaceae</taxon>
        <taxon>Fistulifera</taxon>
    </lineage>
</organism>
<comment type="caution">
    <text evidence="1">The sequence shown here is derived from an EMBL/GenBank/DDBJ whole genome shotgun (WGS) entry which is preliminary data.</text>
</comment>
<name>A0A1Z5JBQ3_FISSO</name>
<reference evidence="1 2" key="1">
    <citation type="journal article" date="2015" name="Plant Cell">
        <title>Oil accumulation by the oleaginous diatom Fistulifera solaris as revealed by the genome and transcriptome.</title>
        <authorList>
            <person name="Tanaka T."/>
            <person name="Maeda Y."/>
            <person name="Veluchamy A."/>
            <person name="Tanaka M."/>
            <person name="Abida H."/>
            <person name="Marechal E."/>
            <person name="Bowler C."/>
            <person name="Muto M."/>
            <person name="Sunaga Y."/>
            <person name="Tanaka M."/>
            <person name="Yoshino T."/>
            <person name="Taniguchi T."/>
            <person name="Fukuda Y."/>
            <person name="Nemoto M."/>
            <person name="Matsumoto M."/>
            <person name="Wong P.S."/>
            <person name="Aburatani S."/>
            <person name="Fujibuchi W."/>
        </authorList>
    </citation>
    <scope>NUCLEOTIDE SEQUENCE [LARGE SCALE GENOMIC DNA]</scope>
    <source>
        <strain evidence="1 2">JPCC DA0580</strain>
    </source>
</reference>
<accession>A0A1Z5JBQ3</accession>
<dbReference type="InParanoid" id="A0A1Z5JBQ3"/>
<dbReference type="AlphaFoldDB" id="A0A1Z5JBQ3"/>
<dbReference type="EMBL" id="BDSP01000041">
    <property type="protein sequence ID" value="GAX11433.1"/>
    <property type="molecule type" value="Genomic_DNA"/>
</dbReference>
<evidence type="ECO:0000313" key="2">
    <source>
        <dbReference type="Proteomes" id="UP000198406"/>
    </source>
</evidence>
<evidence type="ECO:0000313" key="1">
    <source>
        <dbReference type="EMBL" id="GAX11433.1"/>
    </source>
</evidence>
<gene>
    <name evidence="1" type="ORF">FisN_22Lh118</name>
</gene>
<proteinExistence type="predicted"/>
<keyword evidence="2" id="KW-1185">Reference proteome</keyword>
<sequence>MDSSDEVTTNSERIAKKQDELLLELSATVNALSSIHQVLGDIVRLTSVETPGGVAEKQQNLLDELRKWKEL</sequence>
<dbReference type="Proteomes" id="UP000198406">
    <property type="component" value="Unassembled WGS sequence"/>
</dbReference>
<protein>
    <submittedName>
        <fullName evidence="1">Uncharacterized protein</fullName>
    </submittedName>
</protein>